<dbReference type="EMBL" id="CAJOBH010006364">
    <property type="protein sequence ID" value="CAF4053982.1"/>
    <property type="molecule type" value="Genomic_DNA"/>
</dbReference>
<protein>
    <submittedName>
        <fullName evidence="1">Uncharacterized protein</fullName>
    </submittedName>
</protein>
<accession>A0A8S2PHC9</accession>
<gene>
    <name evidence="1" type="ORF">BYL167_LOCUS16580</name>
</gene>
<comment type="caution">
    <text evidence="1">The sequence shown here is derived from an EMBL/GenBank/DDBJ whole genome shotgun (WGS) entry which is preliminary data.</text>
</comment>
<organism evidence="1 2">
    <name type="scientific">Rotaria magnacalcarata</name>
    <dbReference type="NCBI Taxonomy" id="392030"/>
    <lineage>
        <taxon>Eukaryota</taxon>
        <taxon>Metazoa</taxon>
        <taxon>Spiralia</taxon>
        <taxon>Gnathifera</taxon>
        <taxon>Rotifera</taxon>
        <taxon>Eurotatoria</taxon>
        <taxon>Bdelloidea</taxon>
        <taxon>Philodinida</taxon>
        <taxon>Philodinidae</taxon>
        <taxon>Rotaria</taxon>
    </lineage>
</organism>
<evidence type="ECO:0000313" key="1">
    <source>
        <dbReference type="EMBL" id="CAF4053982.1"/>
    </source>
</evidence>
<reference evidence="1" key="1">
    <citation type="submission" date="2021-02" db="EMBL/GenBank/DDBJ databases">
        <authorList>
            <person name="Nowell W R."/>
        </authorList>
    </citation>
    <scope>NUCLEOTIDE SEQUENCE</scope>
</reference>
<dbReference type="AlphaFoldDB" id="A0A8S2PHC9"/>
<sequence length="122" mass="14233">MFVLDSELSREYPRRGVKLLESNMAIHLEKCHQSAVDVKRADDAPKILIEKMGNTAFRERRIPQIPEPMPHNRSYYRGQSDFVPRSRNFVTSEAPWNVTEWIDPIEPHPRLTSVPVLLVVRK</sequence>
<dbReference type="Proteomes" id="UP000681967">
    <property type="component" value="Unassembled WGS sequence"/>
</dbReference>
<proteinExistence type="predicted"/>
<name>A0A8S2PHC9_9BILA</name>
<evidence type="ECO:0000313" key="2">
    <source>
        <dbReference type="Proteomes" id="UP000681967"/>
    </source>
</evidence>